<dbReference type="EMBL" id="ML994717">
    <property type="protein sequence ID" value="KAF2176033.1"/>
    <property type="molecule type" value="Genomic_DNA"/>
</dbReference>
<feature type="non-terminal residue" evidence="2">
    <location>
        <position position="1"/>
    </location>
</feature>
<dbReference type="AlphaFoldDB" id="A0A6A6DAH2"/>
<evidence type="ECO:0000313" key="2">
    <source>
        <dbReference type="EMBL" id="KAF2176033.1"/>
    </source>
</evidence>
<name>A0A6A6DAH2_9PEZI</name>
<dbReference type="OrthoDB" id="2163284at2759"/>
<sequence>SEQAGHLSNDLQRTKVRNRKHSDMTIIPRDSPCIEIHDEKYDKDDARTISPRRGSGEIEIIYNKLEKL</sequence>
<feature type="region of interest" description="Disordered" evidence="1">
    <location>
        <begin position="1"/>
        <end position="24"/>
    </location>
</feature>
<protein>
    <submittedName>
        <fullName evidence="2">Uncharacterized protein</fullName>
    </submittedName>
</protein>
<reference evidence="2" key="1">
    <citation type="journal article" date="2020" name="Stud. Mycol.">
        <title>101 Dothideomycetes genomes: a test case for predicting lifestyles and emergence of pathogens.</title>
        <authorList>
            <person name="Haridas S."/>
            <person name="Albert R."/>
            <person name="Binder M."/>
            <person name="Bloem J."/>
            <person name="Labutti K."/>
            <person name="Salamov A."/>
            <person name="Andreopoulos B."/>
            <person name="Baker S."/>
            <person name="Barry K."/>
            <person name="Bills G."/>
            <person name="Bluhm B."/>
            <person name="Cannon C."/>
            <person name="Castanera R."/>
            <person name="Culley D."/>
            <person name="Daum C."/>
            <person name="Ezra D."/>
            <person name="Gonzalez J."/>
            <person name="Henrissat B."/>
            <person name="Kuo A."/>
            <person name="Liang C."/>
            <person name="Lipzen A."/>
            <person name="Lutzoni F."/>
            <person name="Magnuson J."/>
            <person name="Mondo S."/>
            <person name="Nolan M."/>
            <person name="Ohm R."/>
            <person name="Pangilinan J."/>
            <person name="Park H.-J."/>
            <person name="Ramirez L."/>
            <person name="Alfaro M."/>
            <person name="Sun H."/>
            <person name="Tritt A."/>
            <person name="Yoshinaga Y."/>
            <person name="Zwiers L.-H."/>
            <person name="Turgeon B."/>
            <person name="Goodwin S."/>
            <person name="Spatafora J."/>
            <person name="Crous P."/>
            <person name="Grigoriev I."/>
        </authorList>
    </citation>
    <scope>NUCLEOTIDE SEQUENCE</scope>
    <source>
        <strain evidence="2">CBS 207.26</strain>
    </source>
</reference>
<gene>
    <name evidence="2" type="ORF">K469DRAFT_608611</name>
</gene>
<accession>A0A6A6DAH2</accession>
<proteinExistence type="predicted"/>
<dbReference type="Proteomes" id="UP000800200">
    <property type="component" value="Unassembled WGS sequence"/>
</dbReference>
<evidence type="ECO:0000313" key="3">
    <source>
        <dbReference type="Proteomes" id="UP000800200"/>
    </source>
</evidence>
<evidence type="ECO:0000256" key="1">
    <source>
        <dbReference type="SAM" id="MobiDB-lite"/>
    </source>
</evidence>
<organism evidence="2 3">
    <name type="scientific">Zopfia rhizophila CBS 207.26</name>
    <dbReference type="NCBI Taxonomy" id="1314779"/>
    <lineage>
        <taxon>Eukaryota</taxon>
        <taxon>Fungi</taxon>
        <taxon>Dikarya</taxon>
        <taxon>Ascomycota</taxon>
        <taxon>Pezizomycotina</taxon>
        <taxon>Dothideomycetes</taxon>
        <taxon>Dothideomycetes incertae sedis</taxon>
        <taxon>Zopfiaceae</taxon>
        <taxon>Zopfia</taxon>
    </lineage>
</organism>
<keyword evidence="3" id="KW-1185">Reference proteome</keyword>